<dbReference type="GO" id="GO:0007165">
    <property type="term" value="P:signal transduction"/>
    <property type="evidence" value="ECO:0007669"/>
    <property type="project" value="UniProtKB-KW"/>
</dbReference>
<evidence type="ECO:0000256" key="9">
    <source>
        <dbReference type="ARBA" id="ARBA00029447"/>
    </source>
</evidence>
<dbReference type="GO" id="GO:0005886">
    <property type="term" value="C:plasma membrane"/>
    <property type="evidence" value="ECO:0007669"/>
    <property type="project" value="UniProtKB-SubCell"/>
</dbReference>
<dbReference type="CDD" id="cd06225">
    <property type="entry name" value="HAMP"/>
    <property type="match status" value="1"/>
</dbReference>
<proteinExistence type="inferred from homology"/>
<dbReference type="PRINTS" id="PR00260">
    <property type="entry name" value="CHEMTRNSDUCR"/>
</dbReference>
<name>A0A562QIE7_9PSED</name>
<dbReference type="Gene3D" id="1.10.287.950">
    <property type="entry name" value="Methyl-accepting chemotaxis protein"/>
    <property type="match status" value="1"/>
</dbReference>
<evidence type="ECO:0000259" key="13">
    <source>
        <dbReference type="PROSITE" id="PS50885"/>
    </source>
</evidence>
<reference evidence="14 15" key="1">
    <citation type="journal article" date="2015" name="Stand. Genomic Sci.">
        <title>Genomic Encyclopedia of Bacterial and Archaeal Type Strains, Phase III: the genomes of soil and plant-associated and newly described type strains.</title>
        <authorList>
            <person name="Whitman W.B."/>
            <person name="Woyke T."/>
            <person name="Klenk H.P."/>
            <person name="Zhou Y."/>
            <person name="Lilburn T.G."/>
            <person name="Beck B.J."/>
            <person name="De Vos P."/>
            <person name="Vandamme P."/>
            <person name="Eisen J.A."/>
            <person name="Garrity G."/>
            <person name="Hugenholtz P."/>
            <person name="Kyrpides N.C."/>
        </authorList>
    </citation>
    <scope>NUCLEOTIDE SEQUENCE [LARGE SCALE GENOMIC DNA]</scope>
    <source>
        <strain evidence="14 15">CGMCC 1.6858</strain>
    </source>
</reference>
<dbReference type="FunFam" id="1.10.287.950:FF:000001">
    <property type="entry name" value="Methyl-accepting chemotaxis sensory transducer"/>
    <property type="match status" value="1"/>
</dbReference>
<dbReference type="SUPFAM" id="SSF58104">
    <property type="entry name" value="Methyl-accepting chemotaxis protein (MCP) signaling domain"/>
    <property type="match status" value="1"/>
</dbReference>
<keyword evidence="4" id="KW-0145">Chemotaxis</keyword>
<dbReference type="SMART" id="SM00283">
    <property type="entry name" value="MA"/>
    <property type="match status" value="1"/>
</dbReference>
<feature type="domain" description="Methyl-accepting transducer" evidence="12">
    <location>
        <begin position="268"/>
        <end position="504"/>
    </location>
</feature>
<evidence type="ECO:0000256" key="7">
    <source>
        <dbReference type="ARBA" id="ARBA00023136"/>
    </source>
</evidence>
<dbReference type="InterPro" id="IPR004089">
    <property type="entry name" value="MCPsignal_dom"/>
</dbReference>
<organism evidence="14 15">
    <name type="scientific">Pseudomonas duriflava</name>
    <dbReference type="NCBI Taxonomy" id="459528"/>
    <lineage>
        <taxon>Bacteria</taxon>
        <taxon>Pseudomonadati</taxon>
        <taxon>Pseudomonadota</taxon>
        <taxon>Gammaproteobacteria</taxon>
        <taxon>Pseudomonadales</taxon>
        <taxon>Pseudomonadaceae</taxon>
        <taxon>Pseudomonas</taxon>
    </lineage>
</organism>
<evidence type="ECO:0000256" key="11">
    <source>
        <dbReference type="SAM" id="Phobius"/>
    </source>
</evidence>
<evidence type="ECO:0000256" key="3">
    <source>
        <dbReference type="ARBA" id="ARBA00022481"/>
    </source>
</evidence>
<dbReference type="Pfam" id="PF12729">
    <property type="entry name" value="4HB_MCP_1"/>
    <property type="match status" value="1"/>
</dbReference>
<keyword evidence="6 11" id="KW-1133">Transmembrane helix</keyword>
<evidence type="ECO:0000256" key="6">
    <source>
        <dbReference type="ARBA" id="ARBA00022989"/>
    </source>
</evidence>
<dbReference type="Pfam" id="PF00672">
    <property type="entry name" value="HAMP"/>
    <property type="match status" value="1"/>
</dbReference>
<dbReference type="SMART" id="SM00304">
    <property type="entry name" value="HAMP"/>
    <property type="match status" value="1"/>
</dbReference>
<evidence type="ECO:0000256" key="10">
    <source>
        <dbReference type="PROSITE-ProRule" id="PRU00284"/>
    </source>
</evidence>
<evidence type="ECO:0000256" key="8">
    <source>
        <dbReference type="ARBA" id="ARBA00023224"/>
    </source>
</evidence>
<keyword evidence="8 10" id="KW-0807">Transducer</keyword>
<dbReference type="GO" id="GO:0004888">
    <property type="term" value="F:transmembrane signaling receptor activity"/>
    <property type="evidence" value="ECO:0007669"/>
    <property type="project" value="InterPro"/>
</dbReference>
<evidence type="ECO:0000259" key="12">
    <source>
        <dbReference type="PROSITE" id="PS50111"/>
    </source>
</evidence>
<dbReference type="PROSITE" id="PS50111">
    <property type="entry name" value="CHEMOTAXIS_TRANSDUC_2"/>
    <property type="match status" value="1"/>
</dbReference>
<dbReference type="InterPro" id="IPR004090">
    <property type="entry name" value="Chemotax_Me-accpt_rcpt"/>
</dbReference>
<comment type="similarity">
    <text evidence="9">Belongs to the methyl-accepting chemotaxis (MCP) protein family.</text>
</comment>
<dbReference type="AlphaFoldDB" id="A0A562QIE7"/>
<feature type="domain" description="HAMP" evidence="13">
    <location>
        <begin position="211"/>
        <end position="263"/>
    </location>
</feature>
<dbReference type="Proteomes" id="UP000316905">
    <property type="component" value="Unassembled WGS sequence"/>
</dbReference>
<evidence type="ECO:0000313" key="15">
    <source>
        <dbReference type="Proteomes" id="UP000316905"/>
    </source>
</evidence>
<dbReference type="GO" id="GO:0006935">
    <property type="term" value="P:chemotaxis"/>
    <property type="evidence" value="ECO:0007669"/>
    <property type="project" value="UniProtKB-KW"/>
</dbReference>
<dbReference type="PROSITE" id="PS50885">
    <property type="entry name" value="HAMP"/>
    <property type="match status" value="1"/>
</dbReference>
<evidence type="ECO:0000256" key="5">
    <source>
        <dbReference type="ARBA" id="ARBA00022692"/>
    </source>
</evidence>
<protein>
    <submittedName>
        <fullName evidence="14">Methyl-accepting chemotaxis protein</fullName>
    </submittedName>
</protein>
<feature type="transmembrane region" description="Helical" evidence="11">
    <location>
        <begin position="189"/>
        <end position="209"/>
    </location>
</feature>
<gene>
    <name evidence="14" type="ORF">IQ22_00977</name>
</gene>
<keyword evidence="2" id="KW-1003">Cell membrane</keyword>
<comment type="caution">
    <text evidence="14">The sequence shown here is derived from an EMBL/GenBank/DDBJ whole genome shotgun (WGS) entry which is preliminary data.</text>
</comment>
<dbReference type="InterPro" id="IPR003660">
    <property type="entry name" value="HAMP_dom"/>
</dbReference>
<accession>A0A562QIE7</accession>
<dbReference type="EMBL" id="VLKY01000003">
    <property type="protein sequence ID" value="TWI56527.1"/>
    <property type="molecule type" value="Genomic_DNA"/>
</dbReference>
<evidence type="ECO:0000256" key="4">
    <source>
        <dbReference type="ARBA" id="ARBA00022500"/>
    </source>
</evidence>
<evidence type="ECO:0000256" key="1">
    <source>
        <dbReference type="ARBA" id="ARBA00004651"/>
    </source>
</evidence>
<keyword evidence="3" id="KW-0488">Methylation</keyword>
<sequence length="540" mass="58074">MLRKIRIAYRTLMFFALVALLLVALGLFSLSQMAVIRGSGEEVETHWMASQATADGMALSFARVRTESLRQLAFKDPETHKKSDMLIASSIEEIKQGMQKYEALIASEEERQVYKAAEETFQHYAEVLAERQRVLARDPSDAAMGPINAKLSSLGPVFGEKLAALRTFNQEGAQQAATLSADTYAKARVIVIAVILLALVVTIILAFTLTKSIVTPIRQAVRISDQIAQGDLSYRITLEGDDEATEMLQSLTRMQDNLRQTISQIGDSAHLLSASAEEMSAVMEESSRGLQRQNGQIEMAATAVNEMTAAVEDVATNAVSTSEASRVSSESAQQGRIQLSDAIDSIQALTHDVLSASQRAEALAAQTQNISKMLDVIRAVAEQTNLLALNAAIEAARAGDAGRGFAVVADEVRALAHRTGESTREIESMIGSIQQGTGQTVDALQTSAERARSTLDKANAAGQALSVITENVAGINDRNLLIASASEEQAQVAREVDRNLVSIRDLSVQTATGAQQTQAATQELSRLAADLNGLVKRFSL</sequence>
<evidence type="ECO:0000313" key="14">
    <source>
        <dbReference type="EMBL" id="TWI56527.1"/>
    </source>
</evidence>
<keyword evidence="15" id="KW-1185">Reference proteome</keyword>
<dbReference type="OrthoDB" id="8724574at2"/>
<evidence type="ECO:0000256" key="2">
    <source>
        <dbReference type="ARBA" id="ARBA00022475"/>
    </source>
</evidence>
<keyword evidence="7 11" id="KW-0472">Membrane</keyword>
<comment type="subcellular location">
    <subcellularLocation>
        <location evidence="1">Cell membrane</location>
        <topology evidence="1">Multi-pass membrane protein</topology>
    </subcellularLocation>
</comment>
<dbReference type="InterPro" id="IPR024478">
    <property type="entry name" value="HlyB_4HB_MCP"/>
</dbReference>
<keyword evidence="5 11" id="KW-0812">Transmembrane</keyword>
<dbReference type="PANTHER" id="PTHR32089:SF120">
    <property type="entry name" value="METHYL-ACCEPTING CHEMOTAXIS PROTEIN TLPQ"/>
    <property type="match status" value="1"/>
</dbReference>
<dbReference type="PANTHER" id="PTHR32089">
    <property type="entry name" value="METHYL-ACCEPTING CHEMOTAXIS PROTEIN MCPB"/>
    <property type="match status" value="1"/>
</dbReference>
<dbReference type="Pfam" id="PF00015">
    <property type="entry name" value="MCPsignal"/>
    <property type="match status" value="1"/>
</dbReference>